<comment type="caution">
    <text evidence="1">The sequence shown here is derived from an EMBL/GenBank/DDBJ whole genome shotgun (WGS) entry which is preliminary data.</text>
</comment>
<proteinExistence type="predicted"/>
<reference evidence="1" key="1">
    <citation type="submission" date="2021-08" db="EMBL/GenBank/DDBJ databases">
        <title>The first chromosome-level gecko genome reveals the dynamic sex chromosomes of Neotropical dwarf geckos (Sphaerodactylidae: Sphaerodactylus).</title>
        <authorList>
            <person name="Pinto B.J."/>
            <person name="Keating S.E."/>
            <person name="Gamble T."/>
        </authorList>
    </citation>
    <scope>NUCLEOTIDE SEQUENCE</scope>
    <source>
        <strain evidence="1">TG3544</strain>
    </source>
</reference>
<accession>A0ACB8G1F1</accession>
<gene>
    <name evidence="1" type="ORF">K3G42_020410</name>
</gene>
<organism evidence="1 2">
    <name type="scientific">Sphaerodactylus townsendi</name>
    <dbReference type="NCBI Taxonomy" id="933632"/>
    <lineage>
        <taxon>Eukaryota</taxon>
        <taxon>Metazoa</taxon>
        <taxon>Chordata</taxon>
        <taxon>Craniata</taxon>
        <taxon>Vertebrata</taxon>
        <taxon>Euteleostomi</taxon>
        <taxon>Lepidosauria</taxon>
        <taxon>Squamata</taxon>
        <taxon>Bifurcata</taxon>
        <taxon>Gekkota</taxon>
        <taxon>Sphaerodactylidae</taxon>
        <taxon>Sphaerodactylus</taxon>
    </lineage>
</organism>
<protein>
    <submittedName>
        <fullName evidence="1">Uncharacterized protein</fullName>
    </submittedName>
</protein>
<evidence type="ECO:0000313" key="1">
    <source>
        <dbReference type="EMBL" id="KAH8013548.1"/>
    </source>
</evidence>
<sequence length="105" mass="12656">MLYNWNKWLAIWIFYYSWWCQPKPIPRRFSCSVYKLEFCEMQSPVLYGSVYILQNIFAIKTKQPSEFPLMKTTIILLPSPDKLNYGNTLNECDPNYHFKENKILC</sequence>
<name>A0ACB8G1F1_9SAUR</name>
<dbReference type="EMBL" id="CM037615">
    <property type="protein sequence ID" value="KAH8013548.1"/>
    <property type="molecule type" value="Genomic_DNA"/>
</dbReference>
<evidence type="ECO:0000313" key="2">
    <source>
        <dbReference type="Proteomes" id="UP000827872"/>
    </source>
</evidence>
<keyword evidence="2" id="KW-1185">Reference proteome</keyword>
<dbReference type="Proteomes" id="UP000827872">
    <property type="component" value="Linkage Group LG02"/>
</dbReference>